<evidence type="ECO:0000313" key="8">
    <source>
        <dbReference type="Proteomes" id="UP001491310"/>
    </source>
</evidence>
<name>A0ABR2YBV1_9CHLO</name>
<keyword evidence="4" id="KW-0479">Metal-binding</keyword>
<sequence length="434" mass="45999">MAGTESLLPCQSDCFLRSVETKIVRCEQEKLGKRSKGRFRVLLETSPLYPESGGQPCDKGALTLLECSTVVEILDVQRSDDGTVTHFTDVPVPEGASVRITVDWQRRYDHMQQHTGQHLVSAVCDEVLGADTVSWELHARADSPGGSNDVMVDLATPSVNPDQMQAIEQRCNAVIREAHAVRQILVDDSNREALSVSRLLRGNLPPADKVKGPVRLIEIEGVDINACGGTHLLSSAELQVIKLVGLEKTRGMARVHFVAGDRVISALSGFLTLEASLNKALGCGATDWPKALSKIQTERKDLAKKGKLLTEEVATAAGDQIAKNFSEGSSVHYHRDDADASFLGLVASFALKANPAALLLLTGGAPLPPSNPAPAVFVVAGPPDVVKRAGHKVAEALGAKGGGRPGLYQGKTASLENVEAAKAVLDAEAGPSPV</sequence>
<dbReference type="PANTHER" id="PTHR43462">
    <property type="entry name" value="ALANYL-TRNA EDITING PROTEIN"/>
    <property type="match status" value="1"/>
</dbReference>
<evidence type="ECO:0000313" key="7">
    <source>
        <dbReference type="EMBL" id="KAK9901718.1"/>
    </source>
</evidence>
<protein>
    <recommendedName>
        <fullName evidence="6">Alanyl-transfer RNA synthetases family profile domain-containing protein</fullName>
    </recommendedName>
</protein>
<dbReference type="SUPFAM" id="SSF55186">
    <property type="entry name" value="ThrRS/AlaRS common domain"/>
    <property type="match status" value="1"/>
</dbReference>
<dbReference type="InterPro" id="IPR018163">
    <property type="entry name" value="Thr/Ala-tRNA-synth_IIc_edit"/>
</dbReference>
<evidence type="ECO:0000256" key="4">
    <source>
        <dbReference type="ARBA" id="ARBA00022723"/>
    </source>
</evidence>
<dbReference type="Proteomes" id="UP001491310">
    <property type="component" value="Unassembled WGS sequence"/>
</dbReference>
<evidence type="ECO:0000256" key="2">
    <source>
        <dbReference type="ARBA" id="ARBA00004496"/>
    </source>
</evidence>
<dbReference type="PANTHER" id="PTHR43462:SF1">
    <property type="entry name" value="ALANYL-TRNA EDITING PROTEIN AARSD1"/>
    <property type="match status" value="1"/>
</dbReference>
<dbReference type="SMART" id="SM00863">
    <property type="entry name" value="tRNA_SAD"/>
    <property type="match status" value="1"/>
</dbReference>
<dbReference type="InterPro" id="IPR018165">
    <property type="entry name" value="Ala-tRNA-synth_IIc_core"/>
</dbReference>
<organism evidence="7 8">
    <name type="scientific">Coccomyxa subellipsoidea</name>
    <dbReference type="NCBI Taxonomy" id="248742"/>
    <lineage>
        <taxon>Eukaryota</taxon>
        <taxon>Viridiplantae</taxon>
        <taxon>Chlorophyta</taxon>
        <taxon>core chlorophytes</taxon>
        <taxon>Trebouxiophyceae</taxon>
        <taxon>Trebouxiophyceae incertae sedis</taxon>
        <taxon>Coccomyxaceae</taxon>
        <taxon>Coccomyxa</taxon>
    </lineage>
</organism>
<evidence type="ECO:0000259" key="6">
    <source>
        <dbReference type="PROSITE" id="PS50860"/>
    </source>
</evidence>
<dbReference type="InterPro" id="IPR018164">
    <property type="entry name" value="Ala-tRNA-synth_IIc_N"/>
</dbReference>
<dbReference type="Gene3D" id="2.40.30.130">
    <property type="match status" value="1"/>
</dbReference>
<evidence type="ECO:0000256" key="5">
    <source>
        <dbReference type="ARBA" id="ARBA00022833"/>
    </source>
</evidence>
<dbReference type="InterPro" id="IPR012947">
    <property type="entry name" value="tRNA_SAD"/>
</dbReference>
<keyword evidence="8" id="KW-1185">Reference proteome</keyword>
<dbReference type="Pfam" id="PF07973">
    <property type="entry name" value="tRNA_SAD"/>
    <property type="match status" value="1"/>
</dbReference>
<dbReference type="EMBL" id="JALJOT010000017">
    <property type="protein sequence ID" value="KAK9901718.1"/>
    <property type="molecule type" value="Genomic_DNA"/>
</dbReference>
<dbReference type="Gene3D" id="3.30.980.10">
    <property type="entry name" value="Threonyl-trna Synthetase, Chain A, domain 2"/>
    <property type="match status" value="1"/>
</dbReference>
<gene>
    <name evidence="7" type="ORF">WJX75_010024</name>
</gene>
<proteinExistence type="inferred from homology"/>
<dbReference type="Pfam" id="PF01411">
    <property type="entry name" value="tRNA-synt_2c"/>
    <property type="match status" value="1"/>
</dbReference>
<reference evidence="7 8" key="1">
    <citation type="journal article" date="2024" name="Nat. Commun.">
        <title>Phylogenomics reveals the evolutionary origins of lichenization in chlorophyte algae.</title>
        <authorList>
            <person name="Puginier C."/>
            <person name="Libourel C."/>
            <person name="Otte J."/>
            <person name="Skaloud P."/>
            <person name="Haon M."/>
            <person name="Grisel S."/>
            <person name="Petersen M."/>
            <person name="Berrin J.G."/>
            <person name="Delaux P.M."/>
            <person name="Dal Grande F."/>
            <person name="Keller J."/>
        </authorList>
    </citation>
    <scope>NUCLEOTIDE SEQUENCE [LARGE SCALE GENOMIC DNA]</scope>
    <source>
        <strain evidence="7 8">SAG 216-7</strain>
    </source>
</reference>
<comment type="subcellular location">
    <subcellularLocation>
        <location evidence="2">Cytoplasm</location>
    </subcellularLocation>
</comment>
<keyword evidence="5" id="KW-0862">Zinc</keyword>
<dbReference type="InterPro" id="IPR009000">
    <property type="entry name" value="Transl_B-barrel_sf"/>
</dbReference>
<evidence type="ECO:0000256" key="3">
    <source>
        <dbReference type="ARBA" id="ARBA00008429"/>
    </source>
</evidence>
<accession>A0ABR2YBV1</accession>
<dbReference type="SUPFAM" id="SSF50447">
    <property type="entry name" value="Translation proteins"/>
    <property type="match status" value="1"/>
</dbReference>
<dbReference type="PROSITE" id="PS50860">
    <property type="entry name" value="AA_TRNA_LIGASE_II_ALA"/>
    <property type="match status" value="1"/>
</dbReference>
<feature type="domain" description="Alanyl-transfer RNA synthetases family profile" evidence="6">
    <location>
        <begin position="1"/>
        <end position="269"/>
    </location>
</feature>
<evidence type="ECO:0000256" key="1">
    <source>
        <dbReference type="ARBA" id="ARBA00001947"/>
    </source>
</evidence>
<dbReference type="InterPro" id="IPR051335">
    <property type="entry name" value="Alanyl-tRNA_Editing_Enzymes"/>
</dbReference>
<comment type="similarity">
    <text evidence="3">Belongs to the class-II aminoacyl-tRNA synthetase family. Alax-L subfamily.</text>
</comment>
<comment type="caution">
    <text evidence="7">The sequence shown here is derived from an EMBL/GenBank/DDBJ whole genome shotgun (WGS) entry which is preliminary data.</text>
</comment>
<comment type="cofactor">
    <cofactor evidence="1">
        <name>Zn(2+)</name>
        <dbReference type="ChEBI" id="CHEBI:29105"/>
    </cofactor>
</comment>